<evidence type="ECO:0000256" key="8">
    <source>
        <dbReference type="ARBA" id="ARBA00023125"/>
    </source>
</evidence>
<evidence type="ECO:0000256" key="10">
    <source>
        <dbReference type="ARBA" id="ARBA00023235"/>
    </source>
</evidence>
<comment type="catalytic activity">
    <reaction evidence="13">
        <text>ATP + H2O = ADP + phosphate + H(+)</text>
        <dbReference type="Rhea" id="RHEA:13065"/>
        <dbReference type="ChEBI" id="CHEBI:15377"/>
        <dbReference type="ChEBI" id="CHEBI:15378"/>
        <dbReference type="ChEBI" id="CHEBI:30616"/>
        <dbReference type="ChEBI" id="CHEBI:43474"/>
        <dbReference type="ChEBI" id="CHEBI:456216"/>
        <dbReference type="EC" id="5.6.2.4"/>
    </reaction>
</comment>
<dbReference type="PROSITE" id="PS51198">
    <property type="entry name" value="UVRD_HELICASE_ATP_BIND"/>
    <property type="match status" value="1"/>
</dbReference>
<dbReference type="SUPFAM" id="SSF52540">
    <property type="entry name" value="P-loop containing nucleoside triphosphate hydrolases"/>
    <property type="match status" value="1"/>
</dbReference>
<keyword evidence="6" id="KW-0269">Exonuclease</keyword>
<name>A0A1K0GXQ9_9ACTN</name>
<keyword evidence="3" id="KW-0227">DNA damage</keyword>
<dbReference type="AlphaFoldDB" id="A0A1K0GXQ9"/>
<keyword evidence="19" id="KW-1185">Reference proteome</keyword>
<feature type="region of interest" description="Disordered" evidence="15">
    <location>
        <begin position="839"/>
        <end position="927"/>
    </location>
</feature>
<dbReference type="InterPro" id="IPR014016">
    <property type="entry name" value="UvrD-like_ATP-bd"/>
</dbReference>
<dbReference type="Gene3D" id="3.90.320.10">
    <property type="match status" value="1"/>
</dbReference>
<evidence type="ECO:0000313" key="19">
    <source>
        <dbReference type="Proteomes" id="UP000182486"/>
    </source>
</evidence>
<keyword evidence="5 14" id="KW-0347">Helicase</keyword>
<accession>A0A1K0GXQ9</accession>
<evidence type="ECO:0000256" key="4">
    <source>
        <dbReference type="ARBA" id="ARBA00022801"/>
    </source>
</evidence>
<evidence type="ECO:0000256" key="11">
    <source>
        <dbReference type="ARBA" id="ARBA00034617"/>
    </source>
</evidence>
<evidence type="ECO:0000256" key="1">
    <source>
        <dbReference type="ARBA" id="ARBA00022722"/>
    </source>
</evidence>
<keyword evidence="7 14" id="KW-0067">ATP-binding</keyword>
<dbReference type="GO" id="GO:0003677">
    <property type="term" value="F:DNA binding"/>
    <property type="evidence" value="ECO:0007669"/>
    <property type="project" value="UniProtKB-KW"/>
</dbReference>
<dbReference type="Proteomes" id="UP000182486">
    <property type="component" value="Unassembled WGS sequence"/>
</dbReference>
<dbReference type="EMBL" id="MEIA01000108">
    <property type="protein sequence ID" value="OJF14219.1"/>
    <property type="molecule type" value="Genomic_DNA"/>
</dbReference>
<proteinExistence type="predicted"/>
<evidence type="ECO:0000256" key="14">
    <source>
        <dbReference type="PROSITE-ProRule" id="PRU00560"/>
    </source>
</evidence>
<evidence type="ECO:0000256" key="13">
    <source>
        <dbReference type="ARBA" id="ARBA00048988"/>
    </source>
</evidence>
<dbReference type="InterPro" id="IPR014017">
    <property type="entry name" value="DNA_helicase_UvrD-like_C"/>
</dbReference>
<dbReference type="EC" id="5.6.2.4" evidence="12"/>
<evidence type="ECO:0000256" key="6">
    <source>
        <dbReference type="ARBA" id="ARBA00022839"/>
    </source>
</evidence>
<dbReference type="PROSITE" id="PS51217">
    <property type="entry name" value="UVRD_HELICASE_CTER"/>
    <property type="match status" value="1"/>
</dbReference>
<dbReference type="Gene3D" id="3.40.50.300">
    <property type="entry name" value="P-loop containing nucleotide triphosphate hydrolases"/>
    <property type="match status" value="4"/>
</dbReference>
<dbReference type="Pfam" id="PF12705">
    <property type="entry name" value="PDDEXK_1"/>
    <property type="match status" value="1"/>
</dbReference>
<dbReference type="GO" id="GO:0005524">
    <property type="term" value="F:ATP binding"/>
    <property type="evidence" value="ECO:0007669"/>
    <property type="project" value="UniProtKB-UniRule"/>
</dbReference>
<keyword evidence="10" id="KW-0413">Isomerase</keyword>
<dbReference type="PANTHER" id="PTHR11070:SF23">
    <property type="entry name" value="RECBCD ENZYME SUBUNIT RECB"/>
    <property type="match status" value="1"/>
</dbReference>
<evidence type="ECO:0000256" key="15">
    <source>
        <dbReference type="SAM" id="MobiDB-lite"/>
    </source>
</evidence>
<dbReference type="GO" id="GO:0004527">
    <property type="term" value="F:exonuclease activity"/>
    <property type="evidence" value="ECO:0007669"/>
    <property type="project" value="UniProtKB-KW"/>
</dbReference>
<dbReference type="GO" id="GO:0000725">
    <property type="term" value="P:recombinational repair"/>
    <property type="evidence" value="ECO:0007669"/>
    <property type="project" value="TreeGrafter"/>
</dbReference>
<dbReference type="InterPro" id="IPR011335">
    <property type="entry name" value="Restrct_endonuc-II-like"/>
</dbReference>
<feature type="compositionally biased region" description="Low complexity" evidence="15">
    <location>
        <begin position="839"/>
        <end position="852"/>
    </location>
</feature>
<dbReference type="GO" id="GO:0005829">
    <property type="term" value="C:cytosol"/>
    <property type="evidence" value="ECO:0007669"/>
    <property type="project" value="TreeGrafter"/>
</dbReference>
<organism evidence="18 19">
    <name type="scientific">Couchioplanes caeruleus subsp. caeruleus</name>
    <dbReference type="NCBI Taxonomy" id="56427"/>
    <lineage>
        <taxon>Bacteria</taxon>
        <taxon>Bacillati</taxon>
        <taxon>Actinomycetota</taxon>
        <taxon>Actinomycetes</taxon>
        <taxon>Micromonosporales</taxon>
        <taxon>Micromonosporaceae</taxon>
        <taxon>Couchioplanes</taxon>
    </lineage>
</organism>
<sequence>MTAPLGDADARHRITDRLDETLFVEAGAGSGKTKSLVDRVVATVLSGIPLPQVAAVTFTEKAAAELRDRLRVAFEAHAATAAPDARCAGEAVDDLDKAAIGTLHSFAQRILGEHPIEAGLPPLVEILDEVTSGVAFDNRWTTLRADLLDDPELADTLLLAMAAGMRLDDLRALTMAFTANWDLITDRVLAAPGDPPPPVDVDTLLTEAERILVLRAHCRADDDKMLARLEHLADWARQLAAAPDEAARLTVLGLALGGAWRHGRAGNWRPVDLDELRGACRDLATAATSLRDRVLEATLRRLAHRIGRATLDDAAARRAEGRLEFHDLLVLARDLLRHPQHGATVRTSLQQRYRRLLLDEFQDTDPIQVELAVRIAGGADADATDWTDVHVPAGSLFVVGDPKQSIYRFRRADIATYLRARQHLGAPVVLDTNFRTGAPILDWINTTFGTLIVAEPGSQPAYRPLNAVRPTPPTGPPVITLGAQPHGDDPDADELRTREAADVAATIQTILAERWQVSDGDGWRDAGLRDIAVLVPARTSLPHLETALDAAGIGYHSAASSLVYRTREVRDLLTAARAADDPSDALALLTALRTPLFGCGDDDLYTWRRAGGRVHLLAPAPTTLADDHPVGRAIAYLRRLHDDRAWLAPSEVLTRLIDDRRMYEVAAASPHARDIWRRLRFVVDQARAFTDAEHASLRGYLSWAARQASETARVAEAILPETDTDTIRIMTIHAAKGLEFGIVVVSGMTSRAGGARAGVEVLWPRTGGYEVRLRKELQTTAFEAAKPLDEQMGHHERLRLLYVACTRARDHLVVSLHRKTRTAPRTPGGFTSAELLADAAPPAPDLTPTTTADGHRPTPPAVTPPPPYDQWHDRISQAQTAAARPSAVSASHLEGTHTTVRPAEADRLGEPRDPGLAKNPRDLELPPWNKGRYGTAIGRAVHGVLQSVDLATGSGLQDAVAAQALAEGVADHTELVTQLAHAALDSDVVQQAATRPHWRETYVGTTLGDRILEGIIDLLYRDDDGLVIVDYKTDAVPTAAFDARIDYYRPQMAAYATAVHVATGETVARCILLFLTPYGAHPQPVTDLAEAAAQIRHTVQYESAMTS</sequence>
<evidence type="ECO:0000256" key="3">
    <source>
        <dbReference type="ARBA" id="ARBA00022763"/>
    </source>
</evidence>
<dbReference type="Pfam" id="PF13361">
    <property type="entry name" value="UvrD_C"/>
    <property type="match status" value="1"/>
</dbReference>
<keyword evidence="1" id="KW-0540">Nuclease</keyword>
<comment type="caution">
    <text evidence="18">The sequence shown here is derived from an EMBL/GenBank/DDBJ whole genome shotgun (WGS) entry which is preliminary data.</text>
</comment>
<dbReference type="PANTHER" id="PTHR11070">
    <property type="entry name" value="UVRD / RECB / PCRA DNA HELICASE FAMILY MEMBER"/>
    <property type="match status" value="1"/>
</dbReference>
<gene>
    <name evidence="18" type="ORF">BG844_10915</name>
</gene>
<dbReference type="InterPro" id="IPR038726">
    <property type="entry name" value="PDDEXK_AddAB-type"/>
</dbReference>
<protein>
    <recommendedName>
        <fullName evidence="12">DNA 3'-5' helicase</fullName>
        <ecNumber evidence="12">5.6.2.4</ecNumber>
    </recommendedName>
</protein>
<dbReference type="InterPro" id="IPR027417">
    <property type="entry name" value="P-loop_NTPase"/>
</dbReference>
<evidence type="ECO:0000259" key="17">
    <source>
        <dbReference type="PROSITE" id="PS51217"/>
    </source>
</evidence>
<keyword evidence="2 14" id="KW-0547">Nucleotide-binding</keyword>
<feature type="domain" description="UvrD-like helicase C-terminal" evidence="17">
    <location>
        <begin position="459"/>
        <end position="737"/>
    </location>
</feature>
<evidence type="ECO:0000259" key="16">
    <source>
        <dbReference type="PROSITE" id="PS51198"/>
    </source>
</evidence>
<evidence type="ECO:0000313" key="18">
    <source>
        <dbReference type="EMBL" id="OJF14219.1"/>
    </source>
</evidence>
<dbReference type="InterPro" id="IPR000212">
    <property type="entry name" value="DNA_helicase_UvrD/REP"/>
</dbReference>
<dbReference type="Pfam" id="PF00580">
    <property type="entry name" value="UvrD-helicase"/>
    <property type="match status" value="1"/>
</dbReference>
<feature type="compositionally biased region" description="Pro residues" evidence="15">
    <location>
        <begin position="857"/>
        <end position="868"/>
    </location>
</feature>
<dbReference type="RefSeq" id="WP_071805030.1">
    <property type="nucleotide sequence ID" value="NZ_MEIA01000108.1"/>
</dbReference>
<evidence type="ECO:0000256" key="2">
    <source>
        <dbReference type="ARBA" id="ARBA00022741"/>
    </source>
</evidence>
<keyword evidence="9" id="KW-0234">DNA repair</keyword>
<feature type="binding site" evidence="14">
    <location>
        <begin position="26"/>
        <end position="33"/>
    </location>
    <ligand>
        <name>ATP</name>
        <dbReference type="ChEBI" id="CHEBI:30616"/>
    </ligand>
</feature>
<dbReference type="GO" id="GO:0043138">
    <property type="term" value="F:3'-5' DNA helicase activity"/>
    <property type="evidence" value="ECO:0007669"/>
    <property type="project" value="UniProtKB-EC"/>
</dbReference>
<keyword evidence="8" id="KW-0238">DNA-binding</keyword>
<evidence type="ECO:0000256" key="9">
    <source>
        <dbReference type="ARBA" id="ARBA00023204"/>
    </source>
</evidence>
<evidence type="ECO:0000256" key="7">
    <source>
        <dbReference type="ARBA" id="ARBA00022840"/>
    </source>
</evidence>
<feature type="compositionally biased region" description="Basic and acidic residues" evidence="15">
    <location>
        <begin position="903"/>
        <end position="924"/>
    </location>
</feature>
<dbReference type="SUPFAM" id="SSF52980">
    <property type="entry name" value="Restriction endonuclease-like"/>
    <property type="match status" value="1"/>
</dbReference>
<dbReference type="GO" id="GO:0009338">
    <property type="term" value="C:exodeoxyribonuclease V complex"/>
    <property type="evidence" value="ECO:0007669"/>
    <property type="project" value="TreeGrafter"/>
</dbReference>
<feature type="domain" description="UvrD-like helicase ATP-binding" evidence="16">
    <location>
        <begin position="5"/>
        <end position="437"/>
    </location>
</feature>
<evidence type="ECO:0000256" key="12">
    <source>
        <dbReference type="ARBA" id="ARBA00034808"/>
    </source>
</evidence>
<comment type="catalytic activity">
    <reaction evidence="11">
        <text>Couples ATP hydrolysis with the unwinding of duplex DNA by translocating in the 3'-5' direction.</text>
        <dbReference type="EC" id="5.6.2.4"/>
    </reaction>
</comment>
<dbReference type="InterPro" id="IPR011604">
    <property type="entry name" value="PDDEXK-like_dom_sf"/>
</dbReference>
<evidence type="ECO:0000256" key="5">
    <source>
        <dbReference type="ARBA" id="ARBA00022806"/>
    </source>
</evidence>
<keyword evidence="4 14" id="KW-0378">Hydrolase</keyword>
<reference evidence="18 19" key="1">
    <citation type="submission" date="2016-09" db="EMBL/GenBank/DDBJ databases">
        <title>Couchioplanes caeruleus draft genome sequence.</title>
        <authorList>
            <person name="Sheehan J."/>
            <person name="Caffrey P."/>
        </authorList>
    </citation>
    <scope>NUCLEOTIDE SEQUENCE [LARGE SCALE GENOMIC DNA]</scope>
    <source>
        <strain evidence="18 19">DSM 43634</strain>
    </source>
</reference>